<organism evidence="3">
    <name type="scientific">Bactrocera dorsalis</name>
    <name type="common">Oriental fruit fly</name>
    <name type="synonym">Dacus dorsalis</name>
    <dbReference type="NCBI Taxonomy" id="27457"/>
    <lineage>
        <taxon>Eukaryota</taxon>
        <taxon>Metazoa</taxon>
        <taxon>Ecdysozoa</taxon>
        <taxon>Arthropoda</taxon>
        <taxon>Hexapoda</taxon>
        <taxon>Insecta</taxon>
        <taxon>Pterygota</taxon>
        <taxon>Neoptera</taxon>
        <taxon>Endopterygota</taxon>
        <taxon>Diptera</taxon>
        <taxon>Brachycera</taxon>
        <taxon>Muscomorpha</taxon>
        <taxon>Tephritoidea</taxon>
        <taxon>Tephritidae</taxon>
        <taxon>Bactrocera</taxon>
        <taxon>Bactrocera</taxon>
    </lineage>
</organism>
<feature type="compositionally biased region" description="Polar residues" evidence="1">
    <location>
        <begin position="229"/>
        <end position="240"/>
    </location>
</feature>
<evidence type="ECO:0000259" key="2">
    <source>
        <dbReference type="Pfam" id="PF23055"/>
    </source>
</evidence>
<dbReference type="InterPro" id="IPR055469">
    <property type="entry name" value="DUF7041"/>
</dbReference>
<dbReference type="EMBL" id="GAKP01011968">
    <property type="protein sequence ID" value="JAC46984.1"/>
    <property type="molecule type" value="Transcribed_RNA"/>
</dbReference>
<evidence type="ECO:0000313" key="3">
    <source>
        <dbReference type="EMBL" id="JAC46983.1"/>
    </source>
</evidence>
<dbReference type="EMBL" id="GAKP01011969">
    <property type="protein sequence ID" value="JAC46983.1"/>
    <property type="molecule type" value="Transcribed_RNA"/>
</dbReference>
<dbReference type="PANTHER" id="PTHR33327:SF3">
    <property type="entry name" value="RNA-DIRECTED DNA POLYMERASE"/>
    <property type="match status" value="1"/>
</dbReference>
<protein>
    <recommendedName>
        <fullName evidence="2">DUF7041 domain-containing protein</fullName>
    </recommendedName>
</protein>
<sequence>MSLDESQLVSEGGNILENATTQHFVPRLPLPQMREDNIEAYFYSLNFWFDAAGIVADITKFNIVLASVPPSKLMELRTIVDAAPRTNKYGYIRTKLLENFTESQQRRLQRVLREMPLGERRPSDLYNEMKRAAGTTLSESILHDLWITRLPTYTQAAIIATNVPIVEKLKIADSITESIKLRQGDCSELCTVQQSTDQDLRAEIAALKQRLDQVLSDHGHRFRPRSRSRTPAGTRNSRSSSNEMCWYHAKFGRNARKCRQPCKMAHPQPPTDSN</sequence>
<dbReference type="PANTHER" id="PTHR33327">
    <property type="entry name" value="ENDONUCLEASE"/>
    <property type="match status" value="1"/>
</dbReference>
<name>A0A034VZI8_BACDO</name>
<dbReference type="OrthoDB" id="8058130at2759"/>
<reference evidence="3" key="1">
    <citation type="journal article" date="2014" name="BMC Genomics">
        <title>Characterizing the developmental transcriptome of the oriental fruit fly, Bactrocera dorsalis (Diptera: Tephritidae) through comparative genomic analysis with Drosophila melanogaster utilizing modENCODE datasets.</title>
        <authorList>
            <person name="Geib S.M."/>
            <person name="Calla B."/>
            <person name="Hall B."/>
            <person name="Hou S."/>
            <person name="Manoukis N.C."/>
        </authorList>
    </citation>
    <scope>NUCLEOTIDE SEQUENCE</scope>
    <source>
        <strain evidence="3">Punador</strain>
    </source>
</reference>
<dbReference type="AlphaFoldDB" id="A0A034VZI8"/>
<dbReference type="Pfam" id="PF23055">
    <property type="entry name" value="DUF7041"/>
    <property type="match status" value="1"/>
</dbReference>
<feature type="region of interest" description="Disordered" evidence="1">
    <location>
        <begin position="215"/>
        <end position="240"/>
    </location>
</feature>
<evidence type="ECO:0000256" key="1">
    <source>
        <dbReference type="SAM" id="MobiDB-lite"/>
    </source>
</evidence>
<feature type="domain" description="DUF7041" evidence="2">
    <location>
        <begin position="41"/>
        <end position="112"/>
    </location>
</feature>
<proteinExistence type="predicted"/>
<accession>A0A034VZI8</accession>